<organism evidence="2 3">
    <name type="scientific">Blastococcus aggregatus</name>
    <dbReference type="NCBI Taxonomy" id="38502"/>
    <lineage>
        <taxon>Bacteria</taxon>
        <taxon>Bacillati</taxon>
        <taxon>Actinomycetota</taxon>
        <taxon>Actinomycetes</taxon>
        <taxon>Geodermatophilales</taxon>
        <taxon>Geodermatophilaceae</taxon>
        <taxon>Blastococcus</taxon>
    </lineage>
</organism>
<accession>A0A285V7H8</accession>
<evidence type="ECO:0000259" key="1">
    <source>
        <dbReference type="PROSITE" id="PS50801"/>
    </source>
</evidence>
<dbReference type="Gene3D" id="3.30.750.24">
    <property type="entry name" value="STAS domain"/>
    <property type="match status" value="1"/>
</dbReference>
<dbReference type="InterPro" id="IPR036513">
    <property type="entry name" value="STAS_dom_sf"/>
</dbReference>
<sequence length="115" mass="12469">METKHEAVMNDPRPLPLRDSATVFSQVINTHGCVRARGDLTRRTADQLRGTVEALRHGGFSHVVVDLRELRSTDEFGLSSLKATRTAVEAAGDRLTVLAPRDAAGTFDGFTPPGQ</sequence>
<gene>
    <name evidence="2" type="ORF">SAMN05660748_2811</name>
</gene>
<dbReference type="Pfam" id="PF13466">
    <property type="entry name" value="STAS_2"/>
    <property type="match status" value="1"/>
</dbReference>
<dbReference type="Proteomes" id="UP000219435">
    <property type="component" value="Unassembled WGS sequence"/>
</dbReference>
<dbReference type="PROSITE" id="PS50801">
    <property type="entry name" value="STAS"/>
    <property type="match status" value="1"/>
</dbReference>
<dbReference type="CDD" id="cd07043">
    <property type="entry name" value="STAS_anti-anti-sigma_factors"/>
    <property type="match status" value="1"/>
</dbReference>
<dbReference type="EMBL" id="OBQI01000004">
    <property type="protein sequence ID" value="SOC50072.1"/>
    <property type="molecule type" value="Genomic_DNA"/>
</dbReference>
<name>A0A285V7H8_9ACTN</name>
<feature type="domain" description="STAS" evidence="1">
    <location>
        <begin position="34"/>
        <end position="102"/>
    </location>
</feature>
<keyword evidence="3" id="KW-1185">Reference proteome</keyword>
<evidence type="ECO:0000313" key="3">
    <source>
        <dbReference type="Proteomes" id="UP000219435"/>
    </source>
</evidence>
<reference evidence="3" key="1">
    <citation type="submission" date="2017-08" db="EMBL/GenBank/DDBJ databases">
        <authorList>
            <person name="Varghese N."/>
            <person name="Submissions S."/>
        </authorList>
    </citation>
    <scope>NUCLEOTIDE SEQUENCE [LARGE SCALE GENOMIC DNA]</scope>
    <source>
        <strain evidence="3">DSM 4725</strain>
    </source>
</reference>
<evidence type="ECO:0000313" key="2">
    <source>
        <dbReference type="EMBL" id="SOC50072.1"/>
    </source>
</evidence>
<protein>
    <submittedName>
        <fullName evidence="2">Anti-anti-sigma regulatory factor (Antagonist of anti-sigma factor)</fullName>
    </submittedName>
</protein>
<dbReference type="AlphaFoldDB" id="A0A285V7H8"/>
<dbReference type="InterPro" id="IPR058548">
    <property type="entry name" value="MlaB-like_STAS"/>
</dbReference>
<dbReference type="InterPro" id="IPR002645">
    <property type="entry name" value="STAS_dom"/>
</dbReference>
<proteinExistence type="predicted"/>
<dbReference type="SUPFAM" id="SSF52091">
    <property type="entry name" value="SpoIIaa-like"/>
    <property type="match status" value="1"/>
</dbReference>